<evidence type="ECO:0000256" key="1">
    <source>
        <dbReference type="SAM" id="Phobius"/>
    </source>
</evidence>
<feature type="transmembrane region" description="Helical" evidence="1">
    <location>
        <begin position="12"/>
        <end position="31"/>
    </location>
</feature>
<dbReference type="NCBIfam" id="NF035953">
    <property type="entry name" value="integrity_Cei"/>
    <property type="match status" value="1"/>
</dbReference>
<name>A0A1L7CXQ0_9CORY</name>
<gene>
    <name evidence="3" type="ORF">CSPHI_05880</name>
</gene>
<protein>
    <recommendedName>
        <fullName evidence="2">LytR/CpsA/Psr regulator C-terminal domain-containing protein</fullName>
    </recommendedName>
</protein>
<dbReference type="STRING" id="1437874.CSPHI_05880"/>
<evidence type="ECO:0000259" key="2">
    <source>
        <dbReference type="Pfam" id="PF13399"/>
    </source>
</evidence>
<reference evidence="3 4" key="1">
    <citation type="submission" date="2014-08" db="EMBL/GenBank/DDBJ databases">
        <title>Complete genome sequence of Corynebacterium sphenisci CECT 5990(T) (=DSM 44792(T)), isolated from healthy wild penguins.</title>
        <authorList>
            <person name="Ruckert C."/>
            <person name="Albersmeier A."/>
            <person name="Winkler A."/>
            <person name="Kalinowski J."/>
        </authorList>
    </citation>
    <scope>NUCLEOTIDE SEQUENCE [LARGE SCALE GENOMIC DNA]</scope>
    <source>
        <strain evidence="3 4">DSM 44792</strain>
    </source>
</reference>
<keyword evidence="1" id="KW-0472">Membrane</keyword>
<dbReference type="AlphaFoldDB" id="A0A1L7CXQ0"/>
<keyword evidence="1" id="KW-1133">Transmembrane helix</keyword>
<keyword evidence="4" id="KW-1185">Reference proteome</keyword>
<proteinExistence type="predicted"/>
<dbReference type="InterPro" id="IPR027381">
    <property type="entry name" value="LytR/CpsA/Psr_C"/>
</dbReference>
<dbReference type="Pfam" id="PF13399">
    <property type="entry name" value="LytR_C"/>
    <property type="match status" value="1"/>
</dbReference>
<dbReference type="KEGG" id="csph:CSPHI_05880"/>
<dbReference type="EMBL" id="CP009248">
    <property type="protein sequence ID" value="APT90649.1"/>
    <property type="molecule type" value="Genomic_DNA"/>
</dbReference>
<evidence type="ECO:0000313" key="3">
    <source>
        <dbReference type="EMBL" id="APT90649.1"/>
    </source>
</evidence>
<dbReference type="Proteomes" id="UP000185469">
    <property type="component" value="Chromosome"/>
</dbReference>
<evidence type="ECO:0000313" key="4">
    <source>
        <dbReference type="Proteomes" id="UP000185469"/>
    </source>
</evidence>
<keyword evidence="1" id="KW-0812">Transmembrane</keyword>
<sequence>MEARRPGRGPYLIIVGVLAAAMIAGWTLVALRGPDHAPVACERPETGLTVASTRLLGEAVAPPAEVPVRVLNANGEAGEATAVAEQLAELGFGRHPEEAAGNDPVIAAQDLDCHGQLRFGADAIGRAGTLHLLLPCFELVQDRRIDGTVDVALGRGFDGLDDSAPVRAVLEALNAGEEPDPALTRDLPAATC</sequence>
<accession>A0A1L7CXQ0</accession>
<organism evidence="3 4">
    <name type="scientific">Corynebacterium sphenisci DSM 44792</name>
    <dbReference type="NCBI Taxonomy" id="1437874"/>
    <lineage>
        <taxon>Bacteria</taxon>
        <taxon>Bacillati</taxon>
        <taxon>Actinomycetota</taxon>
        <taxon>Actinomycetes</taxon>
        <taxon>Mycobacteriales</taxon>
        <taxon>Corynebacteriaceae</taxon>
        <taxon>Corynebacterium</taxon>
    </lineage>
</organism>
<feature type="domain" description="LytR/CpsA/Psr regulator C-terminal" evidence="2">
    <location>
        <begin position="65"/>
        <end position="157"/>
    </location>
</feature>